<reference evidence="1 2" key="1">
    <citation type="submission" date="2021-06" db="EMBL/GenBank/DDBJ databases">
        <title>Genome sequence of Babesia caballi.</title>
        <authorList>
            <person name="Yamagishi J."/>
            <person name="Kidaka T."/>
            <person name="Ochi A."/>
        </authorList>
    </citation>
    <scope>NUCLEOTIDE SEQUENCE [LARGE SCALE GENOMIC DNA]</scope>
    <source>
        <strain evidence="1">USDA-D6B2</strain>
    </source>
</reference>
<dbReference type="AlphaFoldDB" id="A0AAV4LWE9"/>
<keyword evidence="2" id="KW-1185">Reference proteome</keyword>
<evidence type="ECO:0000313" key="2">
    <source>
        <dbReference type="Proteomes" id="UP001497744"/>
    </source>
</evidence>
<evidence type="ECO:0000313" key="1">
    <source>
        <dbReference type="EMBL" id="GIX64083.1"/>
    </source>
</evidence>
<accession>A0AAV4LWE9</accession>
<sequence>MAEVIRTVRAPTVRALGMRNPEALGAASSPPVNAAIDVVQGTQLGVGIGNVAVGLGHCLAYGTHDLAHPLGGSLIVHGVGLALVVLGNLEKLVALHDGGQVGLIDHTVVGLDEVDAVQAQHTVNVQHQEALYLGVSAKGLQLADLLCIIVQKSNYITDSLNVLENKVPGALYHRRHGGTFRLSCICSGLRHVKQSAGGRVVSHDVGQQLVVAVGGDGVVMPSNTSRNTSEVFVAHLGKPPQAH</sequence>
<dbReference type="RefSeq" id="XP_067716152.1">
    <property type="nucleotide sequence ID" value="XM_067860051.1"/>
</dbReference>
<proteinExistence type="predicted"/>
<dbReference type="GeneID" id="94195564"/>
<gene>
    <name evidence="1" type="ORF">BcabD6B2_35180</name>
</gene>
<name>A0AAV4LWE9_BABCB</name>
<protein>
    <submittedName>
        <fullName evidence="1">Uncharacterized protein</fullName>
    </submittedName>
</protein>
<dbReference type="EMBL" id="BPLF01000003">
    <property type="protein sequence ID" value="GIX64083.1"/>
    <property type="molecule type" value="Genomic_DNA"/>
</dbReference>
<organism evidence="1 2">
    <name type="scientific">Babesia caballi</name>
    <dbReference type="NCBI Taxonomy" id="5871"/>
    <lineage>
        <taxon>Eukaryota</taxon>
        <taxon>Sar</taxon>
        <taxon>Alveolata</taxon>
        <taxon>Apicomplexa</taxon>
        <taxon>Aconoidasida</taxon>
        <taxon>Piroplasmida</taxon>
        <taxon>Babesiidae</taxon>
        <taxon>Babesia</taxon>
    </lineage>
</organism>
<dbReference type="Proteomes" id="UP001497744">
    <property type="component" value="Unassembled WGS sequence"/>
</dbReference>
<comment type="caution">
    <text evidence="1">The sequence shown here is derived from an EMBL/GenBank/DDBJ whole genome shotgun (WGS) entry which is preliminary data.</text>
</comment>